<dbReference type="Gene3D" id="3.40.30.10">
    <property type="entry name" value="Glutaredoxin"/>
    <property type="match status" value="1"/>
</dbReference>
<reference evidence="4 5" key="1">
    <citation type="submission" date="2024-03" db="EMBL/GenBank/DDBJ databases">
        <title>Aureococcus anophagefferens CCMP1851 and Kratosvirus quantuckense: Draft genome of a second virus-susceptible host strain in the model system.</title>
        <authorList>
            <person name="Chase E."/>
            <person name="Truchon A.R."/>
            <person name="Schepens W."/>
            <person name="Wilhelm S.W."/>
        </authorList>
    </citation>
    <scope>NUCLEOTIDE SEQUENCE [LARGE SCALE GENOMIC DNA]</scope>
    <source>
        <strain evidence="4 5">CCMP1851</strain>
    </source>
</reference>
<evidence type="ECO:0000313" key="5">
    <source>
        <dbReference type="Proteomes" id="UP001363151"/>
    </source>
</evidence>
<dbReference type="CDD" id="cd06257">
    <property type="entry name" value="DnaJ"/>
    <property type="match status" value="1"/>
</dbReference>
<evidence type="ECO:0000256" key="1">
    <source>
        <dbReference type="SAM" id="MobiDB-lite"/>
    </source>
</evidence>
<dbReference type="EMBL" id="JBBJCI010000083">
    <property type="protein sequence ID" value="KAK7249031.1"/>
    <property type="molecule type" value="Genomic_DNA"/>
</dbReference>
<feature type="region of interest" description="Disordered" evidence="1">
    <location>
        <begin position="721"/>
        <end position="808"/>
    </location>
</feature>
<dbReference type="SMART" id="SM00271">
    <property type="entry name" value="DnaJ"/>
    <property type="match status" value="1"/>
</dbReference>
<feature type="compositionally biased region" description="Gly residues" evidence="1">
    <location>
        <begin position="794"/>
        <end position="808"/>
    </location>
</feature>
<feature type="domain" description="J" evidence="3">
    <location>
        <begin position="386"/>
        <end position="466"/>
    </location>
</feature>
<sequence length="808" mass="84468">MTAKNIRRAAMRPARKTHRLLAALLVTAALARSERDDWVDQFADCATLRIESMESRGAACLSVDSEATKNLTKTPTFHPSTVCEDRRVAGANKTTRPWHDGTNGCAAYEREETRGHGWCALYGAHPFPQGSAKQACCACGGGRNVTRAFGAGDDVEVKVQGGAWRAATVSTAAPGGGSLYAVRVGNKQATVLSEATIRPRPPPRDGLALAPCDPGDAAARADLRWALVGASPENGSSLLATLRHVASGATLSGKFPGEQPKGRAQVTASLLYAGEPSQGDADAWGGSTLRVRSAFGGGAAAWRPWAEIIRKTGDRAREDCLIGGRFGQPGLSKAEWTKCDDHMFDGLPGKMWKLTCDAGDDFGGDGALARAASLLALPEASIRALAPWRALGVGRGADAKAVKQAFRELSRVLHPDKRALLQSKIPSASAQNADALFDVAQRAYDGLKGTDEALREKFRLANEKDGGLFDGSAVAELRPSDLKEDGGDLAWNATNSTTLWIVMLYSPSCMMSRSIAPLVEAAAAAFREKDRGVAVEFGAYACGEHGDAKAKTNKKGFAGVFEDPVCASLEPGLSETPRFAAAVEGAASPSWDRWRDTFGRVSAPNFPRRLVAFADRAARLLAAARTVERVERPFDEPLANAVALYVDDATPLSAAVEIAFAAKARDVAAAGFRAVVADCAGWCADAGVAFAPQIRVYGPGGEFGLLDEAFEELRDAEADDAEAAGACGAAPDGAPPSARRARAGPAGLSRRATTEPDMAPRGIGGAAPKLSPRSDQRRVGGGAGEPFRGNSALYGGGMARGGGGAIGR</sequence>
<dbReference type="PROSITE" id="PS50076">
    <property type="entry name" value="DNAJ_2"/>
    <property type="match status" value="1"/>
</dbReference>
<evidence type="ECO:0000313" key="4">
    <source>
        <dbReference type="EMBL" id="KAK7249031.1"/>
    </source>
</evidence>
<gene>
    <name evidence="4" type="ORF">SO694_00044016</name>
</gene>
<dbReference type="InterPro" id="IPR036869">
    <property type="entry name" value="J_dom_sf"/>
</dbReference>
<dbReference type="Gene3D" id="1.10.287.110">
    <property type="entry name" value="DnaJ domain"/>
    <property type="match status" value="1"/>
</dbReference>
<keyword evidence="2" id="KW-0732">Signal</keyword>
<feature type="compositionally biased region" description="Low complexity" evidence="1">
    <location>
        <begin position="723"/>
        <end position="751"/>
    </location>
</feature>
<accession>A0ABR1G796</accession>
<feature type="chain" id="PRO_5047403417" description="J domain-containing protein" evidence="2">
    <location>
        <begin position="34"/>
        <end position="808"/>
    </location>
</feature>
<evidence type="ECO:0000256" key="2">
    <source>
        <dbReference type="SAM" id="SignalP"/>
    </source>
</evidence>
<proteinExistence type="predicted"/>
<organism evidence="4 5">
    <name type="scientific">Aureococcus anophagefferens</name>
    <name type="common">Harmful bloom alga</name>
    <dbReference type="NCBI Taxonomy" id="44056"/>
    <lineage>
        <taxon>Eukaryota</taxon>
        <taxon>Sar</taxon>
        <taxon>Stramenopiles</taxon>
        <taxon>Ochrophyta</taxon>
        <taxon>Pelagophyceae</taxon>
        <taxon>Pelagomonadales</taxon>
        <taxon>Pelagomonadaceae</taxon>
        <taxon>Aureococcus</taxon>
    </lineage>
</organism>
<dbReference type="InterPro" id="IPR001623">
    <property type="entry name" value="DnaJ_domain"/>
</dbReference>
<keyword evidence="5" id="KW-1185">Reference proteome</keyword>
<feature type="signal peptide" evidence="2">
    <location>
        <begin position="1"/>
        <end position="33"/>
    </location>
</feature>
<comment type="caution">
    <text evidence="4">The sequence shown here is derived from an EMBL/GenBank/DDBJ whole genome shotgun (WGS) entry which is preliminary data.</text>
</comment>
<protein>
    <recommendedName>
        <fullName evidence="3">J domain-containing protein</fullName>
    </recommendedName>
</protein>
<evidence type="ECO:0000259" key="3">
    <source>
        <dbReference type="PROSITE" id="PS50076"/>
    </source>
</evidence>
<dbReference type="Proteomes" id="UP001363151">
    <property type="component" value="Unassembled WGS sequence"/>
</dbReference>
<dbReference type="SUPFAM" id="SSF46565">
    <property type="entry name" value="Chaperone J-domain"/>
    <property type="match status" value="1"/>
</dbReference>
<name>A0ABR1G796_AURAN</name>